<reference evidence="2" key="2">
    <citation type="submission" date="2022-06" db="UniProtKB">
        <authorList>
            <consortium name="EnsemblMetazoa"/>
        </authorList>
    </citation>
    <scope>IDENTIFICATION</scope>
    <source>
        <strain evidence="2">DF5081</strain>
    </source>
</reference>
<evidence type="ECO:0000256" key="1">
    <source>
        <dbReference type="SAM" id="MobiDB-lite"/>
    </source>
</evidence>
<name>A0A8R1DPZ1_CAEJA</name>
<dbReference type="EnsemblMetazoa" id="CJA07721.1">
    <property type="protein sequence ID" value="CJA07721.1"/>
    <property type="gene ID" value="WBGene00126925"/>
</dbReference>
<protein>
    <submittedName>
        <fullName evidence="2">Uncharacterized protein</fullName>
    </submittedName>
</protein>
<reference evidence="3" key="1">
    <citation type="submission" date="2010-08" db="EMBL/GenBank/DDBJ databases">
        <authorList>
            <consortium name="Caenorhabditis japonica Sequencing Consortium"/>
            <person name="Wilson R.K."/>
        </authorList>
    </citation>
    <scope>NUCLEOTIDE SEQUENCE [LARGE SCALE GENOMIC DNA]</scope>
    <source>
        <strain evidence="3">DF5081</strain>
    </source>
</reference>
<proteinExistence type="predicted"/>
<sequence length="130" mass="15340">MDGEEVLVKKKQSRKARNGEDVLREEASWTDQLGIDADERRMVARVANRDTWKQDFLHITIQPKSGRFNCIFESLETRGCISRLNRHMAACFCDYTDFNFIKDCDFELTHQRKGEKINRFCQYSTSKYMA</sequence>
<organism evidence="2 3">
    <name type="scientific">Caenorhabditis japonica</name>
    <dbReference type="NCBI Taxonomy" id="281687"/>
    <lineage>
        <taxon>Eukaryota</taxon>
        <taxon>Metazoa</taxon>
        <taxon>Ecdysozoa</taxon>
        <taxon>Nematoda</taxon>
        <taxon>Chromadorea</taxon>
        <taxon>Rhabditida</taxon>
        <taxon>Rhabditina</taxon>
        <taxon>Rhabditomorpha</taxon>
        <taxon>Rhabditoidea</taxon>
        <taxon>Rhabditidae</taxon>
        <taxon>Peloderinae</taxon>
        <taxon>Caenorhabditis</taxon>
    </lineage>
</organism>
<accession>A0A8R1DPZ1</accession>
<feature type="region of interest" description="Disordered" evidence="1">
    <location>
        <begin position="1"/>
        <end position="21"/>
    </location>
</feature>
<keyword evidence="3" id="KW-1185">Reference proteome</keyword>
<evidence type="ECO:0000313" key="3">
    <source>
        <dbReference type="Proteomes" id="UP000005237"/>
    </source>
</evidence>
<dbReference type="AlphaFoldDB" id="A0A8R1DPZ1"/>
<evidence type="ECO:0000313" key="2">
    <source>
        <dbReference type="EnsemblMetazoa" id="CJA07721.1"/>
    </source>
</evidence>
<dbReference type="Proteomes" id="UP000005237">
    <property type="component" value="Unassembled WGS sequence"/>
</dbReference>